<sequence length="325" mass="36857">MYRRRRQSVDLAQYRQWMPRILNMDEGLRMVRPVTREEVKAAFFDIAEDKSPGPDGYSSAFFKAAWPVVGEEVTTAVLDFFLNGRLLKQVNATPLTLIPKVHSPATVSDFRPISCYNVLYKAITKILVSRMQDCLDDLISPTQNAFVLGRKIGDKVMLAQEIFMGYNQRHLPKRCALKVDLRKAYDTVEWDFLIEVLRLFGFPDRFIGWIEECVTTATFSKYAELGLFQLGFADALLLFCAADRHSIALFQRGLALFASLSGLQEGVIPVRYLGLPLISSWLSLTNCRPLLQNIDDRIQGWAGTPLSFAARVQLIKSVLMALNTY</sequence>
<dbReference type="AlphaFoldDB" id="A0AAW2WSB5"/>
<dbReference type="InterPro" id="IPR052343">
    <property type="entry name" value="Retrotransposon-Effector_Assoc"/>
</dbReference>
<gene>
    <name evidence="2" type="ORF">Slati_2216100</name>
</gene>
<organism evidence="2">
    <name type="scientific">Sesamum latifolium</name>
    <dbReference type="NCBI Taxonomy" id="2727402"/>
    <lineage>
        <taxon>Eukaryota</taxon>
        <taxon>Viridiplantae</taxon>
        <taxon>Streptophyta</taxon>
        <taxon>Embryophyta</taxon>
        <taxon>Tracheophyta</taxon>
        <taxon>Spermatophyta</taxon>
        <taxon>Magnoliopsida</taxon>
        <taxon>eudicotyledons</taxon>
        <taxon>Gunneridae</taxon>
        <taxon>Pentapetalae</taxon>
        <taxon>asterids</taxon>
        <taxon>lamiids</taxon>
        <taxon>Lamiales</taxon>
        <taxon>Pedaliaceae</taxon>
        <taxon>Sesamum</taxon>
    </lineage>
</organism>
<name>A0AAW2WSB5_9LAMI</name>
<dbReference type="EMBL" id="JACGWN010000007">
    <property type="protein sequence ID" value="KAL0444934.1"/>
    <property type="molecule type" value="Genomic_DNA"/>
</dbReference>
<dbReference type="CDD" id="cd01650">
    <property type="entry name" value="RT_nLTR_like"/>
    <property type="match status" value="1"/>
</dbReference>
<dbReference type="InterPro" id="IPR000477">
    <property type="entry name" value="RT_dom"/>
</dbReference>
<protein>
    <recommendedName>
        <fullName evidence="1">Reverse transcriptase domain-containing protein</fullName>
    </recommendedName>
</protein>
<dbReference type="Pfam" id="PF00078">
    <property type="entry name" value="RVT_1"/>
    <property type="match status" value="1"/>
</dbReference>
<accession>A0AAW2WSB5</accession>
<feature type="domain" description="Reverse transcriptase" evidence="1">
    <location>
        <begin position="102"/>
        <end position="218"/>
    </location>
</feature>
<evidence type="ECO:0000259" key="1">
    <source>
        <dbReference type="Pfam" id="PF00078"/>
    </source>
</evidence>
<evidence type="ECO:0000313" key="2">
    <source>
        <dbReference type="EMBL" id="KAL0444934.1"/>
    </source>
</evidence>
<reference evidence="2" key="2">
    <citation type="journal article" date="2024" name="Plant">
        <title>Genomic evolution and insights into agronomic trait innovations of Sesamum species.</title>
        <authorList>
            <person name="Miao H."/>
            <person name="Wang L."/>
            <person name="Qu L."/>
            <person name="Liu H."/>
            <person name="Sun Y."/>
            <person name="Le M."/>
            <person name="Wang Q."/>
            <person name="Wei S."/>
            <person name="Zheng Y."/>
            <person name="Lin W."/>
            <person name="Duan Y."/>
            <person name="Cao H."/>
            <person name="Xiong S."/>
            <person name="Wang X."/>
            <person name="Wei L."/>
            <person name="Li C."/>
            <person name="Ma Q."/>
            <person name="Ju M."/>
            <person name="Zhao R."/>
            <person name="Li G."/>
            <person name="Mu C."/>
            <person name="Tian Q."/>
            <person name="Mei H."/>
            <person name="Zhang T."/>
            <person name="Gao T."/>
            <person name="Zhang H."/>
        </authorList>
    </citation>
    <scope>NUCLEOTIDE SEQUENCE</scope>
    <source>
        <strain evidence="2">KEN1</strain>
    </source>
</reference>
<dbReference type="SUPFAM" id="SSF56672">
    <property type="entry name" value="DNA/RNA polymerases"/>
    <property type="match status" value="1"/>
</dbReference>
<dbReference type="PANTHER" id="PTHR46890:SF48">
    <property type="entry name" value="RNA-DIRECTED DNA POLYMERASE"/>
    <property type="match status" value="1"/>
</dbReference>
<dbReference type="InterPro" id="IPR043502">
    <property type="entry name" value="DNA/RNA_pol_sf"/>
</dbReference>
<reference evidence="2" key="1">
    <citation type="submission" date="2020-06" db="EMBL/GenBank/DDBJ databases">
        <authorList>
            <person name="Li T."/>
            <person name="Hu X."/>
            <person name="Zhang T."/>
            <person name="Song X."/>
            <person name="Zhang H."/>
            <person name="Dai N."/>
            <person name="Sheng W."/>
            <person name="Hou X."/>
            <person name="Wei L."/>
        </authorList>
    </citation>
    <scope>NUCLEOTIDE SEQUENCE</scope>
    <source>
        <strain evidence="2">KEN1</strain>
        <tissue evidence="2">Leaf</tissue>
    </source>
</reference>
<comment type="caution">
    <text evidence="2">The sequence shown here is derived from an EMBL/GenBank/DDBJ whole genome shotgun (WGS) entry which is preliminary data.</text>
</comment>
<proteinExistence type="predicted"/>
<dbReference type="PANTHER" id="PTHR46890">
    <property type="entry name" value="NON-LTR RETROLELEMENT REVERSE TRANSCRIPTASE-LIKE PROTEIN-RELATED"/>
    <property type="match status" value="1"/>
</dbReference>